<dbReference type="AlphaFoldDB" id="A0A9P8Y8J7"/>
<dbReference type="PROSITE" id="PS51257">
    <property type="entry name" value="PROKAR_LIPOPROTEIN"/>
    <property type="match status" value="1"/>
</dbReference>
<accession>A0A9P8Y8J7</accession>
<keyword evidence="2 6" id="KW-0812">Transmembrane</keyword>
<feature type="transmembrane region" description="Helical" evidence="6">
    <location>
        <begin position="50"/>
        <end position="70"/>
    </location>
</feature>
<dbReference type="Pfam" id="PF07690">
    <property type="entry name" value="MFS_1"/>
    <property type="match status" value="1"/>
</dbReference>
<gene>
    <name evidence="7" type="ORF">B0I36DRAFT_374068</name>
</gene>
<evidence type="ECO:0000256" key="4">
    <source>
        <dbReference type="ARBA" id="ARBA00023136"/>
    </source>
</evidence>
<feature type="transmembrane region" description="Helical" evidence="6">
    <location>
        <begin position="519"/>
        <end position="544"/>
    </location>
</feature>
<evidence type="ECO:0000313" key="8">
    <source>
        <dbReference type="Proteomes" id="UP000756346"/>
    </source>
</evidence>
<proteinExistence type="predicted"/>
<reference evidence="7" key="1">
    <citation type="journal article" date="2021" name="Nat. Commun.">
        <title>Genetic determinants of endophytism in the Arabidopsis root mycobiome.</title>
        <authorList>
            <person name="Mesny F."/>
            <person name="Miyauchi S."/>
            <person name="Thiergart T."/>
            <person name="Pickel B."/>
            <person name="Atanasova L."/>
            <person name="Karlsson M."/>
            <person name="Huettel B."/>
            <person name="Barry K.W."/>
            <person name="Haridas S."/>
            <person name="Chen C."/>
            <person name="Bauer D."/>
            <person name="Andreopoulos W."/>
            <person name="Pangilinan J."/>
            <person name="LaButti K."/>
            <person name="Riley R."/>
            <person name="Lipzen A."/>
            <person name="Clum A."/>
            <person name="Drula E."/>
            <person name="Henrissat B."/>
            <person name="Kohler A."/>
            <person name="Grigoriev I.V."/>
            <person name="Martin F.M."/>
            <person name="Hacquard S."/>
        </authorList>
    </citation>
    <scope>NUCLEOTIDE SEQUENCE</scope>
    <source>
        <strain evidence="7">MPI-CAGE-CH-0230</strain>
    </source>
</reference>
<feature type="region of interest" description="Disordered" evidence="5">
    <location>
        <begin position="267"/>
        <end position="303"/>
    </location>
</feature>
<evidence type="ECO:0000256" key="2">
    <source>
        <dbReference type="ARBA" id="ARBA00022692"/>
    </source>
</evidence>
<feature type="compositionally biased region" description="Polar residues" evidence="5">
    <location>
        <begin position="270"/>
        <end position="281"/>
    </location>
</feature>
<feature type="transmembrane region" description="Helical" evidence="6">
    <location>
        <begin position="138"/>
        <end position="158"/>
    </location>
</feature>
<dbReference type="PANTHER" id="PTHR21576">
    <property type="entry name" value="UNCHARACTERIZED NODULIN-LIKE PROTEIN"/>
    <property type="match status" value="1"/>
</dbReference>
<sequence length="561" mass="59964">MHERNAQRARLVSSAAATIISLACGTNYVYSAWAPQFADKLHLSATESNLIGLAGNLGMYLFGILTGMFVDAKGPRPAVAVGSVLLGLGYYPLHTAYEAGQGSVPWLCFCSLLTGLGGCMAFAAAVKTSALNWPHHRGTATAFPLAAFGLSAFFFSLVGSICFPGNPSKFLALLAFGTFAMTLSGFFFLRVLPPTPSTYHAVPEQDDLVDSQVLHRTESHDSKLQRGGPDLEPGMSQDFKNNTATTTIGAAGAVGQQAITADYPEGTDIAESSSRPQQSTGRAPPDAREDVDETSSLMSSESAVSTLPGDVLVQDSVDLELSHRLDIRGVKLLKNVEFWQLFSIMALLAGIGLMTINNIGNDATALWKHWDNSIDDKKLALNQQLHVSILSVGSFFGRLLSGVGSDFLVKSLHASRIWCLVVASGIFTVAQICALNIENPHFLGFVSGFSGLGYGFLFGVFPSIVAESFGIHGLSQNWGAMTLSPVLSSNVFNIFYGSVFDAHSIVEADGSRGCEEGLYCYYAAYQATLLACGIGIALTLWVIWHQKQVKERAGNKTIGRD</sequence>
<feature type="transmembrane region" description="Helical" evidence="6">
    <location>
        <begin position="443"/>
        <end position="466"/>
    </location>
</feature>
<feature type="transmembrane region" description="Helical" evidence="6">
    <location>
        <begin position="338"/>
        <end position="360"/>
    </location>
</feature>
<dbReference type="InterPro" id="IPR011701">
    <property type="entry name" value="MFS"/>
</dbReference>
<feature type="region of interest" description="Disordered" evidence="5">
    <location>
        <begin position="215"/>
        <end position="236"/>
    </location>
</feature>
<evidence type="ECO:0000256" key="1">
    <source>
        <dbReference type="ARBA" id="ARBA00004141"/>
    </source>
</evidence>
<feature type="transmembrane region" description="Helical" evidence="6">
    <location>
        <begin position="170"/>
        <end position="189"/>
    </location>
</feature>
<dbReference type="GeneID" id="70189789"/>
<protein>
    <submittedName>
        <fullName evidence="7">Major facilitator superfamily domain-containing protein</fullName>
    </submittedName>
</protein>
<feature type="transmembrane region" description="Helical" evidence="6">
    <location>
        <begin position="417"/>
        <end position="437"/>
    </location>
</feature>
<evidence type="ECO:0000256" key="6">
    <source>
        <dbReference type="SAM" id="Phobius"/>
    </source>
</evidence>
<evidence type="ECO:0000256" key="5">
    <source>
        <dbReference type="SAM" id="MobiDB-lite"/>
    </source>
</evidence>
<name>A0A9P8Y8J7_9PEZI</name>
<keyword evidence="3 6" id="KW-1133">Transmembrane helix</keyword>
<comment type="subcellular location">
    <subcellularLocation>
        <location evidence="1">Membrane</location>
        <topology evidence="1">Multi-pass membrane protein</topology>
    </subcellularLocation>
</comment>
<keyword evidence="4 6" id="KW-0472">Membrane</keyword>
<dbReference type="OrthoDB" id="410267at2759"/>
<feature type="transmembrane region" description="Helical" evidence="6">
    <location>
        <begin position="103"/>
        <end position="126"/>
    </location>
</feature>
<keyword evidence="8" id="KW-1185">Reference proteome</keyword>
<dbReference type="Proteomes" id="UP000756346">
    <property type="component" value="Unassembled WGS sequence"/>
</dbReference>
<dbReference type="Gene3D" id="1.20.1250.20">
    <property type="entry name" value="MFS general substrate transporter like domains"/>
    <property type="match status" value="2"/>
</dbReference>
<dbReference type="EMBL" id="JAGTJQ010000005">
    <property type="protein sequence ID" value="KAH7030951.1"/>
    <property type="molecule type" value="Genomic_DNA"/>
</dbReference>
<dbReference type="SUPFAM" id="SSF103473">
    <property type="entry name" value="MFS general substrate transporter"/>
    <property type="match status" value="1"/>
</dbReference>
<dbReference type="GO" id="GO:0000329">
    <property type="term" value="C:fungal-type vacuole membrane"/>
    <property type="evidence" value="ECO:0007669"/>
    <property type="project" value="TreeGrafter"/>
</dbReference>
<feature type="transmembrane region" description="Helical" evidence="6">
    <location>
        <begin position="385"/>
        <end position="405"/>
    </location>
</feature>
<dbReference type="InterPro" id="IPR036259">
    <property type="entry name" value="MFS_trans_sf"/>
</dbReference>
<dbReference type="PANTHER" id="PTHR21576:SF158">
    <property type="entry name" value="RIBOSOMAL RNA-PROCESSING PROTEIN 12-LIKE CONSERVED DOMAIN-CONTAINING PROTEIN"/>
    <property type="match status" value="1"/>
</dbReference>
<evidence type="ECO:0000313" key="7">
    <source>
        <dbReference type="EMBL" id="KAH7030951.1"/>
    </source>
</evidence>
<feature type="transmembrane region" description="Helical" evidence="6">
    <location>
        <begin position="12"/>
        <end position="30"/>
    </location>
</feature>
<organism evidence="7 8">
    <name type="scientific">Microdochium trichocladiopsis</name>
    <dbReference type="NCBI Taxonomy" id="1682393"/>
    <lineage>
        <taxon>Eukaryota</taxon>
        <taxon>Fungi</taxon>
        <taxon>Dikarya</taxon>
        <taxon>Ascomycota</taxon>
        <taxon>Pezizomycotina</taxon>
        <taxon>Sordariomycetes</taxon>
        <taxon>Xylariomycetidae</taxon>
        <taxon>Xylariales</taxon>
        <taxon>Microdochiaceae</taxon>
        <taxon>Microdochium</taxon>
    </lineage>
</organism>
<dbReference type="RefSeq" id="XP_046012631.1">
    <property type="nucleotide sequence ID" value="XM_046160243.1"/>
</dbReference>
<dbReference type="GO" id="GO:0022857">
    <property type="term" value="F:transmembrane transporter activity"/>
    <property type="evidence" value="ECO:0007669"/>
    <property type="project" value="InterPro"/>
</dbReference>
<evidence type="ECO:0000256" key="3">
    <source>
        <dbReference type="ARBA" id="ARBA00022989"/>
    </source>
</evidence>
<feature type="compositionally biased region" description="Polar residues" evidence="5">
    <location>
        <begin position="294"/>
        <end position="303"/>
    </location>
</feature>
<comment type="caution">
    <text evidence="7">The sequence shown here is derived from an EMBL/GenBank/DDBJ whole genome shotgun (WGS) entry which is preliminary data.</text>
</comment>
<feature type="compositionally biased region" description="Basic and acidic residues" evidence="5">
    <location>
        <begin position="215"/>
        <end position="224"/>
    </location>
</feature>